<reference evidence="2 3" key="1">
    <citation type="submission" date="2018-11" db="EMBL/GenBank/DDBJ databases">
        <title>Microbial catabolism of amino acid.</title>
        <authorList>
            <person name="Hibi M."/>
            <person name="Ogawa J."/>
        </authorList>
    </citation>
    <scope>NUCLEOTIDE SEQUENCE [LARGE SCALE GENOMIC DNA]</scope>
    <source>
        <strain evidence="2 3">C31-06</strain>
    </source>
</reference>
<protein>
    <submittedName>
        <fullName evidence="2">Uncharacterized protein</fullName>
    </submittedName>
</protein>
<dbReference type="AlphaFoldDB" id="A0A402CKR2"/>
<feature type="region of interest" description="Disordered" evidence="1">
    <location>
        <begin position="43"/>
        <end position="62"/>
    </location>
</feature>
<dbReference type="Proteomes" id="UP000287519">
    <property type="component" value="Unassembled WGS sequence"/>
</dbReference>
<proteinExistence type="predicted"/>
<keyword evidence="3" id="KW-1185">Reference proteome</keyword>
<gene>
    <name evidence="2" type="ORF">Rhow_008426</name>
</gene>
<evidence type="ECO:0000313" key="3">
    <source>
        <dbReference type="Proteomes" id="UP000287519"/>
    </source>
</evidence>
<evidence type="ECO:0000313" key="2">
    <source>
        <dbReference type="EMBL" id="GCE44128.1"/>
    </source>
</evidence>
<evidence type="ECO:0000256" key="1">
    <source>
        <dbReference type="SAM" id="MobiDB-lite"/>
    </source>
</evidence>
<sequence>MPVTSRRIQIESERPSRLRDDVHSLLQYVGTPALNIGTLKTSAAAKTAEHRPSGIPRRDVFI</sequence>
<name>A0A402CKR2_RHOWR</name>
<organism evidence="2 3">
    <name type="scientific">Rhodococcus wratislaviensis</name>
    <name type="common">Tsukamurella wratislaviensis</name>
    <dbReference type="NCBI Taxonomy" id="44752"/>
    <lineage>
        <taxon>Bacteria</taxon>
        <taxon>Bacillati</taxon>
        <taxon>Actinomycetota</taxon>
        <taxon>Actinomycetes</taxon>
        <taxon>Mycobacteriales</taxon>
        <taxon>Nocardiaceae</taxon>
        <taxon>Rhodococcus</taxon>
    </lineage>
</organism>
<dbReference type="EMBL" id="BHYM01000087">
    <property type="protein sequence ID" value="GCE44128.1"/>
    <property type="molecule type" value="Genomic_DNA"/>
</dbReference>
<comment type="caution">
    <text evidence="2">The sequence shown here is derived from an EMBL/GenBank/DDBJ whole genome shotgun (WGS) entry which is preliminary data.</text>
</comment>
<accession>A0A402CKR2</accession>
<feature type="compositionally biased region" description="Basic and acidic residues" evidence="1">
    <location>
        <begin position="47"/>
        <end position="62"/>
    </location>
</feature>